<evidence type="ECO:0000259" key="1">
    <source>
        <dbReference type="PROSITE" id="PS50011"/>
    </source>
</evidence>
<accession>A0AAV5FZY8</accession>
<dbReference type="SUPFAM" id="SSF56112">
    <property type="entry name" value="Protein kinase-like (PK-like)"/>
    <property type="match status" value="1"/>
</dbReference>
<dbReference type="InterPro" id="IPR000719">
    <property type="entry name" value="Prot_kinase_dom"/>
</dbReference>
<dbReference type="PANTHER" id="PTHR45707:SF43">
    <property type="entry name" value="PROTEIN KINASE DOMAIN-CONTAINING PROTEIN"/>
    <property type="match status" value="1"/>
</dbReference>
<gene>
    <name evidence="2" type="primary">gb29660</name>
    <name evidence="2" type="ORF">PR202_gb29660</name>
</gene>
<dbReference type="PANTHER" id="PTHR45707">
    <property type="entry name" value="C2 CALCIUM/LIPID-BINDING PLANT PHOSPHORIBOSYLTRANSFERASE FAMILY PROTEIN"/>
    <property type="match status" value="1"/>
</dbReference>
<dbReference type="GO" id="GO:0005524">
    <property type="term" value="F:ATP binding"/>
    <property type="evidence" value="ECO:0007669"/>
    <property type="project" value="InterPro"/>
</dbReference>
<dbReference type="Gene3D" id="1.10.510.10">
    <property type="entry name" value="Transferase(Phosphotransferase) domain 1"/>
    <property type="match status" value="1"/>
</dbReference>
<dbReference type="AlphaFoldDB" id="A0AAV5FZY8"/>
<keyword evidence="3" id="KW-1185">Reference proteome</keyword>
<proteinExistence type="predicted"/>
<protein>
    <recommendedName>
        <fullName evidence="1">Protein kinase domain-containing protein</fullName>
    </recommendedName>
</protein>
<feature type="domain" description="Protein kinase" evidence="1">
    <location>
        <begin position="1"/>
        <end position="108"/>
    </location>
</feature>
<dbReference type="Pfam" id="PF00069">
    <property type="entry name" value="Pkinase"/>
    <property type="match status" value="1"/>
</dbReference>
<dbReference type="PROSITE" id="PS50011">
    <property type="entry name" value="PROTEIN_KINASE_DOM"/>
    <property type="match status" value="1"/>
</dbReference>
<name>A0AAV5FZY8_ELECO</name>
<dbReference type="GO" id="GO:0004672">
    <property type="term" value="F:protein kinase activity"/>
    <property type="evidence" value="ECO:0007669"/>
    <property type="project" value="InterPro"/>
</dbReference>
<sequence length="108" mass="12399">MEPKITDFGLSRFINDKVTTIVTKNTPGTLGYMAPEVIVSQELSLRADIYSLGIIMKQVITGYNKIIDLEKVRRLKATKHRGSFHTAFTYSSVLWLTYILQVNYYIYS</sequence>
<reference evidence="2" key="2">
    <citation type="submission" date="2021-12" db="EMBL/GenBank/DDBJ databases">
        <title>Resequencing data analysis of finger millet.</title>
        <authorList>
            <person name="Hatakeyama M."/>
            <person name="Aluri S."/>
            <person name="Balachadran M.T."/>
            <person name="Sivarajan S.R."/>
            <person name="Poveda L."/>
            <person name="Shimizu-Inatsugi R."/>
            <person name="Schlapbach R."/>
            <person name="Sreeman S.M."/>
            <person name="Shimizu K.K."/>
        </authorList>
    </citation>
    <scope>NUCLEOTIDE SEQUENCE</scope>
</reference>
<organism evidence="2 3">
    <name type="scientific">Eleusine coracana subsp. coracana</name>
    <dbReference type="NCBI Taxonomy" id="191504"/>
    <lineage>
        <taxon>Eukaryota</taxon>
        <taxon>Viridiplantae</taxon>
        <taxon>Streptophyta</taxon>
        <taxon>Embryophyta</taxon>
        <taxon>Tracheophyta</taxon>
        <taxon>Spermatophyta</taxon>
        <taxon>Magnoliopsida</taxon>
        <taxon>Liliopsida</taxon>
        <taxon>Poales</taxon>
        <taxon>Poaceae</taxon>
        <taxon>PACMAD clade</taxon>
        <taxon>Chloridoideae</taxon>
        <taxon>Cynodonteae</taxon>
        <taxon>Eleusininae</taxon>
        <taxon>Eleusine</taxon>
    </lineage>
</organism>
<evidence type="ECO:0000313" key="3">
    <source>
        <dbReference type="Proteomes" id="UP001054889"/>
    </source>
</evidence>
<dbReference type="InterPro" id="IPR011009">
    <property type="entry name" value="Kinase-like_dom_sf"/>
</dbReference>
<dbReference type="EMBL" id="BQKI01000124">
    <property type="protein sequence ID" value="GJN40446.1"/>
    <property type="molecule type" value="Genomic_DNA"/>
</dbReference>
<reference evidence="2" key="1">
    <citation type="journal article" date="2018" name="DNA Res.">
        <title>Multiple hybrid de novo genome assembly of finger millet, an orphan allotetraploid crop.</title>
        <authorList>
            <person name="Hatakeyama M."/>
            <person name="Aluri S."/>
            <person name="Balachadran M.T."/>
            <person name="Sivarajan S.R."/>
            <person name="Patrignani A."/>
            <person name="Gruter S."/>
            <person name="Poveda L."/>
            <person name="Shimizu-Inatsugi R."/>
            <person name="Baeten J."/>
            <person name="Francoijs K.J."/>
            <person name="Nataraja K.N."/>
            <person name="Reddy Y.A.N."/>
            <person name="Phadnis S."/>
            <person name="Ravikumar R.L."/>
            <person name="Schlapbach R."/>
            <person name="Sreeman S.M."/>
            <person name="Shimizu K.K."/>
        </authorList>
    </citation>
    <scope>NUCLEOTIDE SEQUENCE</scope>
</reference>
<evidence type="ECO:0000313" key="2">
    <source>
        <dbReference type="EMBL" id="GJN40446.1"/>
    </source>
</evidence>
<dbReference type="Proteomes" id="UP001054889">
    <property type="component" value="Unassembled WGS sequence"/>
</dbReference>
<comment type="caution">
    <text evidence="2">The sequence shown here is derived from an EMBL/GenBank/DDBJ whole genome shotgun (WGS) entry which is preliminary data.</text>
</comment>